<evidence type="ECO:0000256" key="2">
    <source>
        <dbReference type="ARBA" id="ARBA00022679"/>
    </source>
</evidence>
<dbReference type="PROSITE" id="PS00737">
    <property type="entry name" value="THIOLASE_2"/>
    <property type="match status" value="1"/>
</dbReference>
<dbReference type="InterPro" id="IPR002155">
    <property type="entry name" value="Thiolase"/>
</dbReference>
<gene>
    <name evidence="8" type="ORF">SAMN05444695_101234</name>
</gene>
<comment type="similarity">
    <text evidence="1 5">Belongs to the thiolase-like superfamily. Thiolase family.</text>
</comment>
<keyword evidence="9" id="KW-1185">Reference proteome</keyword>
<dbReference type="Gene3D" id="3.40.47.10">
    <property type="match status" value="2"/>
</dbReference>
<dbReference type="PANTHER" id="PTHR43365">
    <property type="entry name" value="BLR7806 PROTEIN"/>
    <property type="match status" value="1"/>
</dbReference>
<sequence>MSNVVIVEAARTPIGRRRGALSGLHPAPLLGHVQQAVLDRAGVAATDVGQIVGGCVTQAGEQSNNVTRQAWLHAGLPYTTAATTIDCACGSSQQAVHMVAGLIASGQIDAGIGCGVEAMSRVFLGQAVTPDTGSPYPDDWTIDMGDQFTSAQRIAELRGITRADVDAFGLESQRRAARAWSQGRFDREVVPLKAPVFGADGVPTGETTLVSRDQGLRETTAEALAGLKPVIDGHVHTAGNSSQISDGAAAVLLTSEARARELGLRPRARIVASTMVGADPYFHLDGPIDATRAVLERAGMSLADIDLVEINEAFASVVLSWAAVHGADLDKVNVNGGAIALGHPVGSTGARLLTTALHELERTDRGTALVTMCAGGALSTATVLERI</sequence>
<feature type="domain" description="Thiolase N-terminal" evidence="6">
    <location>
        <begin position="4"/>
        <end position="256"/>
    </location>
</feature>
<dbReference type="AlphaFoldDB" id="A0A1G7ZVK9"/>
<evidence type="ECO:0000256" key="1">
    <source>
        <dbReference type="ARBA" id="ARBA00010982"/>
    </source>
</evidence>
<evidence type="ECO:0000259" key="6">
    <source>
        <dbReference type="Pfam" id="PF00108"/>
    </source>
</evidence>
<evidence type="ECO:0000259" key="7">
    <source>
        <dbReference type="Pfam" id="PF02803"/>
    </source>
</evidence>
<feature type="active site" description="Proton acceptor" evidence="4">
    <location>
        <position position="343"/>
    </location>
</feature>
<dbReference type="SUPFAM" id="SSF53901">
    <property type="entry name" value="Thiolase-like"/>
    <property type="match status" value="2"/>
</dbReference>
<dbReference type="InterPro" id="IPR016039">
    <property type="entry name" value="Thiolase-like"/>
</dbReference>
<dbReference type="GO" id="GO:0016747">
    <property type="term" value="F:acyltransferase activity, transferring groups other than amino-acyl groups"/>
    <property type="evidence" value="ECO:0007669"/>
    <property type="project" value="InterPro"/>
</dbReference>
<evidence type="ECO:0000313" key="9">
    <source>
        <dbReference type="Proteomes" id="UP000183263"/>
    </source>
</evidence>
<dbReference type="InterPro" id="IPR020613">
    <property type="entry name" value="Thiolase_CS"/>
</dbReference>
<dbReference type="OrthoDB" id="3607666at2"/>
<evidence type="ECO:0000256" key="5">
    <source>
        <dbReference type="RuleBase" id="RU003557"/>
    </source>
</evidence>
<organism evidence="8 9">
    <name type="scientific">Rhodococcus triatomae</name>
    <dbReference type="NCBI Taxonomy" id="300028"/>
    <lineage>
        <taxon>Bacteria</taxon>
        <taxon>Bacillati</taxon>
        <taxon>Actinomycetota</taxon>
        <taxon>Actinomycetes</taxon>
        <taxon>Mycobacteriales</taxon>
        <taxon>Nocardiaceae</taxon>
        <taxon>Rhodococcus</taxon>
    </lineage>
</organism>
<dbReference type="NCBIfam" id="NF005889">
    <property type="entry name" value="PRK07850.1"/>
    <property type="match status" value="1"/>
</dbReference>
<evidence type="ECO:0000313" key="8">
    <source>
        <dbReference type="EMBL" id="SDH12676.1"/>
    </source>
</evidence>
<dbReference type="PIRSF" id="PIRSF000429">
    <property type="entry name" value="Ac-CoA_Ac_transf"/>
    <property type="match status" value="1"/>
</dbReference>
<dbReference type="RefSeq" id="WP_072737945.1">
    <property type="nucleotide sequence ID" value="NZ_CP048813.1"/>
</dbReference>
<accession>A0A1G7ZVK9</accession>
<dbReference type="NCBIfam" id="TIGR01930">
    <property type="entry name" value="AcCoA-C-Actrans"/>
    <property type="match status" value="1"/>
</dbReference>
<dbReference type="EMBL" id="FNDN01000001">
    <property type="protein sequence ID" value="SDH12676.1"/>
    <property type="molecule type" value="Genomic_DNA"/>
</dbReference>
<dbReference type="Pfam" id="PF02803">
    <property type="entry name" value="Thiolase_C"/>
    <property type="match status" value="1"/>
</dbReference>
<dbReference type="InterPro" id="IPR020616">
    <property type="entry name" value="Thiolase_N"/>
</dbReference>
<reference evidence="8 9" key="1">
    <citation type="submission" date="2016-10" db="EMBL/GenBank/DDBJ databases">
        <authorList>
            <person name="de Groot N.N."/>
        </authorList>
    </citation>
    <scope>NUCLEOTIDE SEQUENCE [LARGE SCALE GENOMIC DNA]</scope>
    <source>
        <strain evidence="8 9">DSM 44892</strain>
    </source>
</reference>
<dbReference type="InterPro" id="IPR020617">
    <property type="entry name" value="Thiolase_C"/>
</dbReference>
<dbReference type="CDD" id="cd00751">
    <property type="entry name" value="thiolase"/>
    <property type="match status" value="1"/>
</dbReference>
<protein>
    <submittedName>
        <fullName evidence="8">Acetyl-CoA C-acetyltransferase</fullName>
    </submittedName>
</protein>
<dbReference type="PANTHER" id="PTHR43365:SF1">
    <property type="entry name" value="ACETYL-COA C-ACYLTRANSFERASE"/>
    <property type="match status" value="1"/>
</dbReference>
<evidence type="ECO:0000256" key="4">
    <source>
        <dbReference type="PIRSR" id="PIRSR000429-1"/>
    </source>
</evidence>
<dbReference type="Pfam" id="PF00108">
    <property type="entry name" value="Thiolase_N"/>
    <property type="match status" value="1"/>
</dbReference>
<evidence type="ECO:0000256" key="3">
    <source>
        <dbReference type="ARBA" id="ARBA00023315"/>
    </source>
</evidence>
<feature type="active site" description="Proton acceptor" evidence="4">
    <location>
        <position position="373"/>
    </location>
</feature>
<keyword evidence="2 5" id="KW-0808">Transferase</keyword>
<name>A0A1G7ZVK9_9NOCA</name>
<feature type="active site" description="Acyl-thioester intermediate" evidence="4">
    <location>
        <position position="89"/>
    </location>
</feature>
<feature type="domain" description="Thiolase C-terminal" evidence="7">
    <location>
        <begin position="265"/>
        <end position="386"/>
    </location>
</feature>
<dbReference type="Proteomes" id="UP000183263">
    <property type="component" value="Unassembled WGS sequence"/>
</dbReference>
<keyword evidence="3 5" id="KW-0012">Acyltransferase</keyword>
<proteinExistence type="inferred from homology"/>